<reference evidence="7" key="1">
    <citation type="submission" date="2023-01" db="EMBL/GenBank/DDBJ databases">
        <title>Key to firefly adult light organ development and bioluminescence: homeobox transcription factors regulate luciferase expression and transportation to peroxisome.</title>
        <authorList>
            <person name="Fu X."/>
        </authorList>
    </citation>
    <scope>NUCLEOTIDE SEQUENCE [LARGE SCALE GENOMIC DNA]</scope>
</reference>
<evidence type="ECO:0000256" key="2">
    <source>
        <dbReference type="ARBA" id="ARBA00022692"/>
    </source>
</evidence>
<feature type="transmembrane region" description="Helical" evidence="5">
    <location>
        <begin position="169"/>
        <end position="190"/>
    </location>
</feature>
<evidence type="ECO:0000313" key="6">
    <source>
        <dbReference type="EMBL" id="KAK4880529.1"/>
    </source>
</evidence>
<evidence type="ECO:0000256" key="5">
    <source>
        <dbReference type="SAM" id="Phobius"/>
    </source>
</evidence>
<feature type="transmembrane region" description="Helical" evidence="5">
    <location>
        <begin position="124"/>
        <end position="149"/>
    </location>
</feature>
<dbReference type="EMBL" id="JARPUR010000003">
    <property type="protein sequence ID" value="KAK4880529.1"/>
    <property type="molecule type" value="Genomic_DNA"/>
</dbReference>
<dbReference type="AlphaFoldDB" id="A0AAN7SHD0"/>
<dbReference type="GO" id="GO:0019991">
    <property type="term" value="P:septate junction assembly"/>
    <property type="evidence" value="ECO:0007669"/>
    <property type="project" value="TreeGrafter"/>
</dbReference>
<accession>A0AAN7SHD0</accession>
<dbReference type="Gene3D" id="1.20.140.150">
    <property type="match status" value="1"/>
</dbReference>
<proteinExistence type="predicted"/>
<evidence type="ECO:0000256" key="3">
    <source>
        <dbReference type="ARBA" id="ARBA00022989"/>
    </source>
</evidence>
<comment type="subcellular location">
    <subcellularLocation>
        <location evidence="1">Membrane</location>
        <topology evidence="1">Multi-pass membrane protein</topology>
    </subcellularLocation>
</comment>
<sequence length="221" mass="25373">MAMKTKTGLSAVALTVTSFLFVLIAFCTPCWLVADGRLPNPTFERIGLWQVCFNKFEDFRHQYDFQFTGCWWVFEEEYYIIHDFLLPGFFIATQFFLTLCITLLLIAAFLTWLYCFCSRYHDKYVLLLLSIGTDLEIAGACGLIGVSIFGAFGDSRDWMNDWQHNGLGWSFAFAAIGSILLFPAGALFLVEARRCRYRNLQESQPTSQYSMDVRKPSQTDI</sequence>
<keyword evidence="3 5" id="KW-1133">Transmembrane helix</keyword>
<dbReference type="InterPro" id="IPR004031">
    <property type="entry name" value="PMP22/EMP/MP20/Claudin"/>
</dbReference>
<gene>
    <name evidence="6" type="ORF">RN001_008675</name>
</gene>
<evidence type="ECO:0000313" key="7">
    <source>
        <dbReference type="Proteomes" id="UP001353858"/>
    </source>
</evidence>
<protein>
    <submittedName>
        <fullName evidence="6">Uncharacterized protein</fullName>
    </submittedName>
</protein>
<dbReference type="GO" id="GO:0016020">
    <property type="term" value="C:membrane"/>
    <property type="evidence" value="ECO:0007669"/>
    <property type="project" value="UniProtKB-SubCell"/>
</dbReference>
<keyword evidence="4 5" id="KW-0472">Membrane</keyword>
<dbReference type="Pfam" id="PF13903">
    <property type="entry name" value="Claudin_2"/>
    <property type="match status" value="1"/>
</dbReference>
<evidence type="ECO:0000256" key="4">
    <source>
        <dbReference type="ARBA" id="ARBA00023136"/>
    </source>
</evidence>
<dbReference type="Proteomes" id="UP001353858">
    <property type="component" value="Unassembled WGS sequence"/>
</dbReference>
<dbReference type="PANTHER" id="PTHR21284:SF11">
    <property type="entry name" value="KUNE-KUNE"/>
    <property type="match status" value="1"/>
</dbReference>
<name>A0AAN7SHD0_9COLE</name>
<dbReference type="GO" id="GO:0035151">
    <property type="term" value="P:regulation of tube size, open tracheal system"/>
    <property type="evidence" value="ECO:0007669"/>
    <property type="project" value="TreeGrafter"/>
</dbReference>
<feature type="transmembrane region" description="Helical" evidence="5">
    <location>
        <begin position="95"/>
        <end position="117"/>
    </location>
</feature>
<evidence type="ECO:0000256" key="1">
    <source>
        <dbReference type="ARBA" id="ARBA00004141"/>
    </source>
</evidence>
<comment type="caution">
    <text evidence="6">The sequence shown here is derived from an EMBL/GenBank/DDBJ whole genome shotgun (WGS) entry which is preliminary data.</text>
</comment>
<organism evidence="6 7">
    <name type="scientific">Aquatica leii</name>
    <dbReference type="NCBI Taxonomy" id="1421715"/>
    <lineage>
        <taxon>Eukaryota</taxon>
        <taxon>Metazoa</taxon>
        <taxon>Ecdysozoa</taxon>
        <taxon>Arthropoda</taxon>
        <taxon>Hexapoda</taxon>
        <taxon>Insecta</taxon>
        <taxon>Pterygota</taxon>
        <taxon>Neoptera</taxon>
        <taxon>Endopterygota</taxon>
        <taxon>Coleoptera</taxon>
        <taxon>Polyphaga</taxon>
        <taxon>Elateriformia</taxon>
        <taxon>Elateroidea</taxon>
        <taxon>Lampyridae</taxon>
        <taxon>Luciolinae</taxon>
        <taxon>Aquatica</taxon>
    </lineage>
</organism>
<keyword evidence="7" id="KW-1185">Reference proteome</keyword>
<dbReference type="PANTHER" id="PTHR21284">
    <property type="entry name" value="EG:80H7.2 PROTEIN"/>
    <property type="match status" value="1"/>
</dbReference>
<keyword evidence="2 5" id="KW-0812">Transmembrane</keyword>
<dbReference type="GO" id="GO:0005918">
    <property type="term" value="C:septate junction"/>
    <property type="evidence" value="ECO:0007669"/>
    <property type="project" value="TreeGrafter"/>
</dbReference>